<dbReference type="AlphaFoldDB" id="A0A6L2N365"/>
<sequence length="318" mass="36656">MADFPNQDSFWNLLNAGTMSSDSTSNSQFPGFFSQAPMTPEKQAFLQTQQEAFIAFQQNFQNIQANPPQQQSQSSNSFPQQTDSQLKRSRLKHMSKKSKGKEAESTGDVTLRWSLDEEALLAECYVAVSENRNVGRSQAKDTFRVRVMHEFNRKNFQKRTKDMLTSKWTILNYHCQKFNAIYKRCHRLKKSGENEVDLMGRARVMYQDESRNSLFNHDKAWAILRQHAKWDAPEVAPVDLTEDETGDFHATAAEKAFEASKDKDETIKSLEELRFLALSTKDLSEDDAYLIERKKAQIKAKLRAEMPMEPNNEDDSDE</sequence>
<organism evidence="2">
    <name type="scientific">Tanacetum cinerariifolium</name>
    <name type="common">Dalmatian daisy</name>
    <name type="synonym">Chrysanthemum cinerariifolium</name>
    <dbReference type="NCBI Taxonomy" id="118510"/>
    <lineage>
        <taxon>Eukaryota</taxon>
        <taxon>Viridiplantae</taxon>
        <taxon>Streptophyta</taxon>
        <taxon>Embryophyta</taxon>
        <taxon>Tracheophyta</taxon>
        <taxon>Spermatophyta</taxon>
        <taxon>Magnoliopsida</taxon>
        <taxon>eudicotyledons</taxon>
        <taxon>Gunneridae</taxon>
        <taxon>Pentapetalae</taxon>
        <taxon>asterids</taxon>
        <taxon>campanulids</taxon>
        <taxon>Asterales</taxon>
        <taxon>Asteraceae</taxon>
        <taxon>Asteroideae</taxon>
        <taxon>Anthemideae</taxon>
        <taxon>Anthemidinae</taxon>
        <taxon>Tanacetum</taxon>
    </lineage>
</organism>
<gene>
    <name evidence="2" type="ORF">Tci_051073</name>
</gene>
<evidence type="ECO:0000313" key="2">
    <source>
        <dbReference type="EMBL" id="GEU79095.1"/>
    </source>
</evidence>
<accession>A0A6L2N365</accession>
<protein>
    <recommendedName>
        <fullName evidence="3">Glutathione S-transferase T3-like</fullName>
    </recommendedName>
</protein>
<feature type="compositionally biased region" description="Basic residues" evidence="1">
    <location>
        <begin position="87"/>
        <end position="99"/>
    </location>
</feature>
<evidence type="ECO:0000256" key="1">
    <source>
        <dbReference type="SAM" id="MobiDB-lite"/>
    </source>
</evidence>
<dbReference type="EMBL" id="BKCJ010007803">
    <property type="protein sequence ID" value="GEU79095.1"/>
    <property type="molecule type" value="Genomic_DNA"/>
</dbReference>
<name>A0A6L2N365_TANCI</name>
<comment type="caution">
    <text evidence="2">The sequence shown here is derived from an EMBL/GenBank/DDBJ whole genome shotgun (WGS) entry which is preliminary data.</text>
</comment>
<feature type="compositionally biased region" description="Low complexity" evidence="1">
    <location>
        <begin position="65"/>
        <end position="81"/>
    </location>
</feature>
<dbReference type="PANTHER" id="PTHR45023">
    <property type="match status" value="1"/>
</dbReference>
<reference evidence="2" key="1">
    <citation type="journal article" date="2019" name="Sci. Rep.">
        <title>Draft genome of Tanacetum cinerariifolium, the natural source of mosquito coil.</title>
        <authorList>
            <person name="Yamashiro T."/>
            <person name="Shiraishi A."/>
            <person name="Satake H."/>
            <person name="Nakayama K."/>
        </authorList>
    </citation>
    <scope>NUCLEOTIDE SEQUENCE</scope>
</reference>
<evidence type="ECO:0008006" key="3">
    <source>
        <dbReference type="Google" id="ProtNLM"/>
    </source>
</evidence>
<feature type="region of interest" description="Disordered" evidence="1">
    <location>
        <begin position="65"/>
        <end position="107"/>
    </location>
</feature>
<dbReference type="PANTHER" id="PTHR45023:SF4">
    <property type="entry name" value="GLYCINE-RICH PROTEIN-RELATED"/>
    <property type="match status" value="1"/>
</dbReference>
<proteinExistence type="predicted"/>